<dbReference type="Proteomes" id="UP000220394">
    <property type="component" value="Plasmid patbdgp1a"/>
</dbReference>
<dbReference type="AlphaFoldDB" id="A0A291PMW1"/>
<organism evidence="1 2">
    <name type="scientific">Acetobacter tropicalis</name>
    <dbReference type="NCBI Taxonomy" id="104102"/>
    <lineage>
        <taxon>Bacteria</taxon>
        <taxon>Pseudomonadati</taxon>
        <taxon>Pseudomonadota</taxon>
        <taxon>Alphaproteobacteria</taxon>
        <taxon>Acetobacterales</taxon>
        <taxon>Acetobacteraceae</taxon>
        <taxon>Acetobacter</taxon>
    </lineage>
</organism>
<evidence type="ECO:0000313" key="2">
    <source>
        <dbReference type="Proteomes" id="UP000220394"/>
    </source>
</evidence>
<reference evidence="1 2" key="1">
    <citation type="submission" date="2017-08" db="EMBL/GenBank/DDBJ databases">
        <title>Complete Genome Sequence of Acetobacter tropicalis Oregon-R-modENCODE STRAIN BDGP1, an acetic acid bacterium isolated from Drosophila melanogaster gut.</title>
        <authorList>
            <person name="Wan K.H."/>
            <person name="Yu C."/>
            <person name="Park S."/>
            <person name="Hammonds A.S."/>
            <person name="Booth B.W."/>
            <person name="Celniker S.E."/>
        </authorList>
    </citation>
    <scope>NUCLEOTIDE SEQUENCE [LARGE SCALE GENOMIC DNA]</scope>
    <source>
        <strain evidence="1 2">BDGP1</strain>
        <plasmid evidence="2">Plasmid patbdgp1a</plasmid>
    </source>
</reference>
<dbReference type="EMBL" id="CP022700">
    <property type="protein sequence ID" value="ATJ92793.1"/>
    <property type="molecule type" value="Genomic_DNA"/>
</dbReference>
<evidence type="ECO:0000313" key="1">
    <source>
        <dbReference type="EMBL" id="ATJ92793.1"/>
    </source>
</evidence>
<keyword evidence="1" id="KW-0614">Plasmid</keyword>
<proteinExistence type="predicted"/>
<protein>
    <submittedName>
        <fullName evidence="1">Uncharacterized protein</fullName>
    </submittedName>
</protein>
<accession>A0A291PMW1</accession>
<gene>
    <name evidence="1" type="ORF">CIW82_18225</name>
</gene>
<name>A0A291PMW1_9PROT</name>
<sequence length="158" mass="18001">MNWPQIAPHFECDGSLLDIYIHNTSIDDWSCVWNFLLINRSRLLFIIDSEMITPPLTVGEAFNLRRAYATTASYFLGKQRFNCHFFTEQEVEFDLDPRDVTGPVDVEQLVGFIRDMGRITGKSVSLTHEGAPFAIIARFDPTSESLIWSPNLSIGENL</sequence>
<geneLocation type="plasmid" evidence="2">
    <name>patbdgp1a</name>
</geneLocation>
<dbReference type="KEGG" id="ato:CIW82_18225"/>